<evidence type="ECO:0000256" key="1">
    <source>
        <dbReference type="SAM" id="MobiDB-lite"/>
    </source>
</evidence>
<dbReference type="InterPro" id="IPR042201">
    <property type="entry name" value="FH2_Formin_sf"/>
</dbReference>
<feature type="region of interest" description="Disordered" evidence="1">
    <location>
        <begin position="1"/>
        <end position="121"/>
    </location>
</feature>
<evidence type="ECO:0000313" key="3">
    <source>
        <dbReference type="EMBL" id="KAK4822444.1"/>
    </source>
</evidence>
<comment type="caution">
    <text evidence="3">The sequence shown here is derived from an EMBL/GenBank/DDBJ whole genome shotgun (WGS) entry which is preliminary data.</text>
</comment>
<feature type="compositionally biased region" description="Basic and acidic residues" evidence="1">
    <location>
        <begin position="552"/>
        <end position="564"/>
    </location>
</feature>
<reference evidence="3 4" key="1">
    <citation type="journal article" date="2023" name="J. Hered.">
        <title>Chromosome-level genome of the wood stork (Mycteria americana) provides insight into avian chromosome evolution.</title>
        <authorList>
            <person name="Flamio R. Jr."/>
            <person name="Ramstad K.M."/>
        </authorList>
    </citation>
    <scope>NUCLEOTIDE SEQUENCE [LARGE SCALE GENOMIC DNA]</scope>
    <source>
        <strain evidence="3">JAX WOST 10</strain>
    </source>
</reference>
<dbReference type="SUPFAM" id="SSF101447">
    <property type="entry name" value="Formin homology 2 domain (FH2 domain)"/>
    <property type="match status" value="1"/>
</dbReference>
<evidence type="ECO:0000313" key="4">
    <source>
        <dbReference type="Proteomes" id="UP001333110"/>
    </source>
</evidence>
<dbReference type="EMBL" id="JAUNZN010000004">
    <property type="protein sequence ID" value="KAK4822444.1"/>
    <property type="molecule type" value="Genomic_DNA"/>
</dbReference>
<dbReference type="Pfam" id="PF02181">
    <property type="entry name" value="FH2"/>
    <property type="match status" value="1"/>
</dbReference>
<dbReference type="Gene3D" id="1.20.58.2220">
    <property type="entry name" value="Formin, FH2 domain"/>
    <property type="match status" value="1"/>
</dbReference>
<name>A0AAN7NCZ0_MYCAM</name>
<organism evidence="3 4">
    <name type="scientific">Mycteria americana</name>
    <name type="common">Wood stork</name>
    <dbReference type="NCBI Taxonomy" id="33587"/>
    <lineage>
        <taxon>Eukaryota</taxon>
        <taxon>Metazoa</taxon>
        <taxon>Chordata</taxon>
        <taxon>Craniata</taxon>
        <taxon>Vertebrata</taxon>
        <taxon>Euteleostomi</taxon>
        <taxon>Archelosauria</taxon>
        <taxon>Archosauria</taxon>
        <taxon>Dinosauria</taxon>
        <taxon>Saurischia</taxon>
        <taxon>Theropoda</taxon>
        <taxon>Coelurosauria</taxon>
        <taxon>Aves</taxon>
        <taxon>Neognathae</taxon>
        <taxon>Neoaves</taxon>
        <taxon>Aequornithes</taxon>
        <taxon>Ciconiiformes</taxon>
        <taxon>Ciconiidae</taxon>
        <taxon>Mycteria</taxon>
    </lineage>
</organism>
<dbReference type="PANTHER" id="PTHR46345:SF5">
    <property type="entry name" value="INVERTED FORMIN-2"/>
    <property type="match status" value="1"/>
</dbReference>
<protein>
    <recommendedName>
        <fullName evidence="2">FH2 domain-containing protein</fullName>
    </recommendedName>
</protein>
<dbReference type="AlphaFoldDB" id="A0AAN7NCZ0"/>
<feature type="compositionally biased region" description="Polar residues" evidence="1">
    <location>
        <begin position="20"/>
        <end position="30"/>
    </location>
</feature>
<dbReference type="Proteomes" id="UP001333110">
    <property type="component" value="Unassembled WGS sequence"/>
</dbReference>
<proteinExistence type="predicted"/>
<keyword evidence="4" id="KW-1185">Reference proteome</keyword>
<feature type="compositionally biased region" description="Pro residues" evidence="1">
    <location>
        <begin position="107"/>
        <end position="121"/>
    </location>
</feature>
<dbReference type="InterPro" id="IPR015425">
    <property type="entry name" value="FH2_Formin"/>
</dbReference>
<gene>
    <name evidence="3" type="ORF">QYF61_015251</name>
</gene>
<feature type="compositionally biased region" description="Polar residues" evidence="1">
    <location>
        <begin position="62"/>
        <end position="72"/>
    </location>
</feature>
<sequence>MAEQQGEKSNQSRKMGPGQATENLLSSMQCPNHHKTVSRRSVQKVNKSIQADMDLEEENPSADLSLSPTTALSGKLEQSPGNRSPSQQSVSSSSQGQSAMPALVPLLPAPPPLPPGCKMPPPPFPVPGINDPSLPPPQPCSNPECSHLTCGYGAQPHPKKTPTLRMKVFHWQKLPSDVVRQSSSMWAVMPSSSKELVEPDYASLELLFSVPPTAPKEKMGPKIKKTKEITFIGPKKSLLLSIFLKQFKCSNEEIAAMIQKGDRSKLDAEILRQLLKLLPDDHELNGLKSCKEEKSELANADQFYLHLLEVPSYQLRIECMLICEETKVLLECLWPKAQAIRTACETLLTSQRLPLFCQLILKVGNFLNYGHHTGDAGGFKISALLRLTETKANQSHITLLHHILEVQQNCEIIPEVEKKHTDLLQLPRDLDFVSKAAGIHFDVMRAEAGANLKKLLEIKEHLFLSTDDLKIQHAKSVQDSLDASKDLQKEFATIEKKKEELADYLCEDRKKLSLEDVFNTMKTFRDLFLKALQENQERKEQAAKSEKRKKQLKGEDAKRLKGEYGKSSTFNKN</sequence>
<feature type="region of interest" description="Disordered" evidence="1">
    <location>
        <begin position="538"/>
        <end position="573"/>
    </location>
</feature>
<dbReference type="SMART" id="SM00498">
    <property type="entry name" value="FH2"/>
    <property type="match status" value="1"/>
</dbReference>
<dbReference type="PANTHER" id="PTHR46345">
    <property type="entry name" value="INVERTED FORMIN-2"/>
    <property type="match status" value="1"/>
</dbReference>
<evidence type="ECO:0000259" key="2">
    <source>
        <dbReference type="PROSITE" id="PS51444"/>
    </source>
</evidence>
<dbReference type="PROSITE" id="PS51444">
    <property type="entry name" value="FH2"/>
    <property type="match status" value="1"/>
</dbReference>
<feature type="compositionally biased region" description="Low complexity" evidence="1">
    <location>
        <begin position="84"/>
        <end position="106"/>
    </location>
</feature>
<feature type="domain" description="FH2" evidence="2">
    <location>
        <begin position="156"/>
        <end position="554"/>
    </location>
</feature>
<feature type="compositionally biased region" description="Basic residues" evidence="1">
    <location>
        <begin position="32"/>
        <end position="42"/>
    </location>
</feature>
<accession>A0AAN7NCZ0</accession>